<feature type="domain" description="Lipoyl-binding" evidence="2">
    <location>
        <begin position="1"/>
        <end position="72"/>
    </location>
</feature>
<sequence>MAEEVVAVPLNGEIISVNVKLGDEVKEGDELCVVEAMKMETPIVTPVTGKVIKLEVTAGQTVKPGEIIAVIEYIGNQ</sequence>
<organism evidence="3">
    <name type="scientific">marine sediment metagenome</name>
    <dbReference type="NCBI Taxonomy" id="412755"/>
    <lineage>
        <taxon>unclassified sequences</taxon>
        <taxon>metagenomes</taxon>
        <taxon>ecological metagenomes</taxon>
    </lineage>
</organism>
<dbReference type="EMBL" id="BARU01019677">
    <property type="protein sequence ID" value="GAH55522.1"/>
    <property type="molecule type" value="Genomic_DNA"/>
</dbReference>
<dbReference type="FunFam" id="2.40.50.100:FF:000003">
    <property type="entry name" value="Acetyl-CoA carboxylase biotin carboxyl carrier protein"/>
    <property type="match status" value="1"/>
</dbReference>
<dbReference type="SUPFAM" id="SSF51230">
    <property type="entry name" value="Single hybrid motif"/>
    <property type="match status" value="1"/>
</dbReference>
<evidence type="ECO:0000259" key="2">
    <source>
        <dbReference type="PROSITE" id="PS50968"/>
    </source>
</evidence>
<gene>
    <name evidence="3" type="ORF">S03H2_32382</name>
</gene>
<evidence type="ECO:0000256" key="1">
    <source>
        <dbReference type="ARBA" id="ARBA00023267"/>
    </source>
</evidence>
<evidence type="ECO:0000313" key="3">
    <source>
        <dbReference type="EMBL" id="GAH55522.1"/>
    </source>
</evidence>
<dbReference type="InterPro" id="IPR050709">
    <property type="entry name" value="Biotin_Carboxyl_Carrier/Decarb"/>
</dbReference>
<comment type="caution">
    <text evidence="3">The sequence shown here is derived from an EMBL/GenBank/DDBJ whole genome shotgun (WGS) entry which is preliminary data.</text>
</comment>
<protein>
    <recommendedName>
        <fullName evidence="2">Lipoyl-binding domain-containing protein</fullName>
    </recommendedName>
</protein>
<proteinExistence type="predicted"/>
<dbReference type="PROSITE" id="PS50968">
    <property type="entry name" value="BIOTINYL_LIPOYL"/>
    <property type="match status" value="1"/>
</dbReference>
<dbReference type="Gene3D" id="2.40.50.100">
    <property type="match status" value="1"/>
</dbReference>
<dbReference type="InterPro" id="IPR011053">
    <property type="entry name" value="Single_hybrid_motif"/>
</dbReference>
<dbReference type="CDD" id="cd06850">
    <property type="entry name" value="biotinyl_domain"/>
    <property type="match status" value="1"/>
</dbReference>
<keyword evidence="1" id="KW-0092">Biotin</keyword>
<name>X1GEA6_9ZZZZ</name>
<dbReference type="AlphaFoldDB" id="X1GEA6"/>
<dbReference type="Pfam" id="PF00364">
    <property type="entry name" value="Biotin_lipoyl"/>
    <property type="match status" value="1"/>
</dbReference>
<dbReference type="PANTHER" id="PTHR45266:SF3">
    <property type="entry name" value="OXALOACETATE DECARBOXYLASE ALPHA CHAIN"/>
    <property type="match status" value="1"/>
</dbReference>
<accession>X1GEA6</accession>
<reference evidence="3" key="1">
    <citation type="journal article" date="2014" name="Front. Microbiol.">
        <title>High frequency of phylogenetically diverse reductive dehalogenase-homologous genes in deep subseafloor sedimentary metagenomes.</title>
        <authorList>
            <person name="Kawai M."/>
            <person name="Futagami T."/>
            <person name="Toyoda A."/>
            <person name="Takaki Y."/>
            <person name="Nishi S."/>
            <person name="Hori S."/>
            <person name="Arai W."/>
            <person name="Tsubouchi T."/>
            <person name="Morono Y."/>
            <person name="Uchiyama I."/>
            <person name="Ito T."/>
            <person name="Fujiyama A."/>
            <person name="Inagaki F."/>
            <person name="Takami H."/>
        </authorList>
    </citation>
    <scope>NUCLEOTIDE SEQUENCE</scope>
    <source>
        <strain evidence="3">Expedition CK06-06</strain>
    </source>
</reference>
<dbReference type="InterPro" id="IPR000089">
    <property type="entry name" value="Biotin_lipoyl"/>
</dbReference>
<dbReference type="PANTHER" id="PTHR45266">
    <property type="entry name" value="OXALOACETATE DECARBOXYLASE ALPHA CHAIN"/>
    <property type="match status" value="1"/>
</dbReference>